<evidence type="ECO:0000313" key="3">
    <source>
        <dbReference type="Proteomes" id="UP000005289"/>
    </source>
</evidence>
<dbReference type="InterPro" id="IPR037359">
    <property type="entry name" value="NST/OST"/>
</dbReference>
<dbReference type="HOGENOM" id="CLU_017703_1_1_6"/>
<dbReference type="Gene3D" id="3.40.50.300">
    <property type="entry name" value="P-loop containing nucleotide triphosphate hydrolases"/>
    <property type="match status" value="1"/>
</dbReference>
<dbReference type="Pfam" id="PF13469">
    <property type="entry name" value="Sulfotransfer_3"/>
    <property type="match status" value="1"/>
</dbReference>
<protein>
    <submittedName>
        <fullName evidence="2">Sulfotransferase</fullName>
    </submittedName>
</protein>
<reference evidence="2 3" key="1">
    <citation type="submission" date="2013-12" db="EMBL/GenBank/DDBJ databases">
        <authorList>
            <consortium name="DOE Joint Genome Institute"/>
            <person name="Muyzer G."/>
            <person name="Huntemann M."/>
            <person name="Han J."/>
            <person name="Chen A."/>
            <person name="Kyrpides N."/>
            <person name="Mavromatis K."/>
            <person name="Markowitz V."/>
            <person name="Palaniappan K."/>
            <person name="Ivanova N."/>
            <person name="Schaumberg A."/>
            <person name="Pati A."/>
            <person name="Liolios K."/>
            <person name="Nordberg H.P."/>
            <person name="Cantor M.N."/>
            <person name="Hua S.X."/>
            <person name="Woyke T."/>
        </authorList>
    </citation>
    <scope>NUCLEOTIDE SEQUENCE [LARGE SCALE GENOMIC DNA]</scope>
    <source>
        <strain evidence="2 3">ARh 1</strain>
    </source>
</reference>
<evidence type="ECO:0000313" key="2">
    <source>
        <dbReference type="EMBL" id="AHE97598.1"/>
    </source>
</evidence>
<dbReference type="AlphaFoldDB" id="W0DKR4"/>
<accession>W0DKR4</accession>
<dbReference type="Proteomes" id="UP000005289">
    <property type="component" value="Chromosome"/>
</dbReference>
<sequence length="331" mass="37912">MGSGLGGISHGARPNLFIVGAQKSGTTTLANWLMLHPQAFMAFPKEPGYLAFGERGYRFPDGHGRTSPAREWVVTSHGKYLGLFQKARADQRIIGEASTWYLAVPGTAERICREFPDARIVVILRNPVERAYSAWCHARRDGLEPIEDFEQALDAEPARGESEFLLRYLHMGRYVRQLRPYLESFPRERLLVLLFDDLRRDPQAVWRRLCLFLDIDPELASIAGHARNRSGIPRVRLLQSLATSHRLKHHLLRMLPFDLLSQLRHWVEKRNLRPFPPLPVAAHERLRNEYRDEIVELGHLLGRDLDHWLMPSPQARDDISLPAPGSGSTDY</sequence>
<proteinExistence type="predicted"/>
<dbReference type="GO" id="GO:0008146">
    <property type="term" value="F:sulfotransferase activity"/>
    <property type="evidence" value="ECO:0007669"/>
    <property type="project" value="InterPro"/>
</dbReference>
<name>W0DKR4_9GAMM</name>
<dbReference type="STRING" id="713585.THITH_04235"/>
<dbReference type="EMBL" id="CP007029">
    <property type="protein sequence ID" value="AHE97598.1"/>
    <property type="molecule type" value="Genomic_DNA"/>
</dbReference>
<dbReference type="PANTHER" id="PTHR10605:SF56">
    <property type="entry name" value="BIFUNCTIONAL HEPARAN SULFATE N-DEACETYLASE_N-SULFOTRANSFERASE"/>
    <property type="match status" value="1"/>
</dbReference>
<dbReference type="PANTHER" id="PTHR10605">
    <property type="entry name" value="HEPARAN SULFATE SULFOTRANSFERASE"/>
    <property type="match status" value="1"/>
</dbReference>
<evidence type="ECO:0000256" key="1">
    <source>
        <dbReference type="ARBA" id="ARBA00022679"/>
    </source>
</evidence>
<dbReference type="SUPFAM" id="SSF52540">
    <property type="entry name" value="P-loop containing nucleoside triphosphate hydrolases"/>
    <property type="match status" value="1"/>
</dbReference>
<keyword evidence="3" id="KW-1185">Reference proteome</keyword>
<organism evidence="2 3">
    <name type="scientific">Thioalkalivibrio paradoxus ARh 1</name>
    <dbReference type="NCBI Taxonomy" id="713585"/>
    <lineage>
        <taxon>Bacteria</taxon>
        <taxon>Pseudomonadati</taxon>
        <taxon>Pseudomonadota</taxon>
        <taxon>Gammaproteobacteria</taxon>
        <taxon>Chromatiales</taxon>
        <taxon>Ectothiorhodospiraceae</taxon>
        <taxon>Thioalkalivibrio</taxon>
    </lineage>
</organism>
<dbReference type="InterPro" id="IPR027417">
    <property type="entry name" value="P-loop_NTPase"/>
</dbReference>
<gene>
    <name evidence="2" type="ORF">THITH_04235</name>
</gene>
<dbReference type="KEGG" id="tti:THITH_04235"/>
<keyword evidence="1 2" id="KW-0808">Transferase</keyword>